<dbReference type="AlphaFoldDB" id="A0A5C6BLR9"/>
<gene>
    <name evidence="1" type="ORF">CA54_10690</name>
</gene>
<keyword evidence="2" id="KW-1185">Reference proteome</keyword>
<dbReference type="EMBL" id="SJPP01000001">
    <property type="protein sequence ID" value="TWU12246.1"/>
    <property type="molecule type" value="Genomic_DNA"/>
</dbReference>
<evidence type="ECO:0000313" key="1">
    <source>
        <dbReference type="EMBL" id="TWU12246.1"/>
    </source>
</evidence>
<name>A0A5C6BLR9_9PLAN</name>
<comment type="caution">
    <text evidence="1">The sequence shown here is derived from an EMBL/GenBank/DDBJ whole genome shotgun (WGS) entry which is preliminary data.</text>
</comment>
<accession>A0A5C6BLR9</accession>
<reference evidence="1 2" key="1">
    <citation type="submission" date="2019-02" db="EMBL/GenBank/DDBJ databases">
        <title>Deep-cultivation of Planctomycetes and their phenomic and genomic characterization uncovers novel biology.</title>
        <authorList>
            <person name="Wiegand S."/>
            <person name="Jogler M."/>
            <person name="Boedeker C."/>
            <person name="Pinto D."/>
            <person name="Vollmers J."/>
            <person name="Rivas-Marin E."/>
            <person name="Kohn T."/>
            <person name="Peeters S.H."/>
            <person name="Heuer A."/>
            <person name="Rast P."/>
            <person name="Oberbeckmann S."/>
            <person name="Bunk B."/>
            <person name="Jeske O."/>
            <person name="Meyerdierks A."/>
            <person name="Storesund J.E."/>
            <person name="Kallscheuer N."/>
            <person name="Luecker S."/>
            <person name="Lage O.M."/>
            <person name="Pohl T."/>
            <person name="Merkel B.J."/>
            <person name="Hornburger P."/>
            <person name="Mueller R.-W."/>
            <person name="Bruemmer F."/>
            <person name="Labrenz M."/>
            <person name="Spormann A.M."/>
            <person name="Op Den Camp H."/>
            <person name="Overmann J."/>
            <person name="Amann R."/>
            <person name="Jetten M.S.M."/>
            <person name="Mascher T."/>
            <person name="Medema M.H."/>
            <person name="Devos D.P."/>
            <person name="Kaster A.-K."/>
            <person name="Ovreas L."/>
            <person name="Rohde M."/>
            <person name="Galperin M.Y."/>
            <person name="Jogler C."/>
        </authorList>
    </citation>
    <scope>NUCLEOTIDE SEQUENCE [LARGE SCALE GENOMIC DNA]</scope>
    <source>
        <strain evidence="1 2">CA54</strain>
    </source>
</reference>
<protein>
    <submittedName>
        <fullName evidence="1">Uncharacterized protein</fullName>
    </submittedName>
</protein>
<evidence type="ECO:0000313" key="2">
    <source>
        <dbReference type="Proteomes" id="UP000320735"/>
    </source>
</evidence>
<sequence>MPTVSSILLNLDMESCLKTKVRFERRQGDYLLHRRLWQEHLNRPRHNPQIDLKTAILSTRQTPDCEPDADTLQSKTQAVAAHWVHPHATVPQFY</sequence>
<dbReference type="Proteomes" id="UP000320735">
    <property type="component" value="Unassembled WGS sequence"/>
</dbReference>
<organism evidence="1 2">
    <name type="scientific">Symmachiella macrocystis</name>
    <dbReference type="NCBI Taxonomy" id="2527985"/>
    <lineage>
        <taxon>Bacteria</taxon>
        <taxon>Pseudomonadati</taxon>
        <taxon>Planctomycetota</taxon>
        <taxon>Planctomycetia</taxon>
        <taxon>Planctomycetales</taxon>
        <taxon>Planctomycetaceae</taxon>
        <taxon>Symmachiella</taxon>
    </lineage>
</organism>
<proteinExistence type="predicted"/>